<dbReference type="Pfam" id="PF12937">
    <property type="entry name" value="F-box-like"/>
    <property type="match status" value="1"/>
</dbReference>
<dbReference type="PANTHER" id="PTHR22847:SF745">
    <property type="entry name" value="F-BOX_WD REPEAT-CONTAINING PROTEIN 7"/>
    <property type="match status" value="1"/>
</dbReference>
<feature type="repeat" description="WD" evidence="3">
    <location>
        <begin position="205"/>
        <end position="244"/>
    </location>
</feature>
<dbReference type="PROSITE" id="PS00678">
    <property type="entry name" value="WD_REPEATS_1"/>
    <property type="match status" value="3"/>
</dbReference>
<dbReference type="SMART" id="SM00320">
    <property type="entry name" value="WD40"/>
    <property type="match status" value="6"/>
</dbReference>
<protein>
    <submittedName>
        <fullName evidence="5">Fbox domain containing protein</fullName>
    </submittedName>
</protein>
<name>L8GJ90_ACACF</name>
<feature type="repeat" description="WD" evidence="3">
    <location>
        <begin position="371"/>
        <end position="401"/>
    </location>
</feature>
<evidence type="ECO:0000256" key="3">
    <source>
        <dbReference type="PROSITE-ProRule" id="PRU00221"/>
    </source>
</evidence>
<dbReference type="Pfam" id="PF00400">
    <property type="entry name" value="WD40"/>
    <property type="match status" value="5"/>
</dbReference>
<dbReference type="VEuPathDB" id="AmoebaDB:ACA1_002770"/>
<dbReference type="InterPro" id="IPR036322">
    <property type="entry name" value="WD40_repeat_dom_sf"/>
</dbReference>
<dbReference type="OMA" id="HERPIST"/>
<evidence type="ECO:0000313" key="6">
    <source>
        <dbReference type="Proteomes" id="UP000011083"/>
    </source>
</evidence>
<dbReference type="InterPro" id="IPR015943">
    <property type="entry name" value="WD40/YVTN_repeat-like_dom_sf"/>
</dbReference>
<dbReference type="CDD" id="cd00200">
    <property type="entry name" value="WD40"/>
    <property type="match status" value="1"/>
</dbReference>
<dbReference type="SUPFAM" id="SSF50978">
    <property type="entry name" value="WD40 repeat-like"/>
    <property type="match status" value="1"/>
</dbReference>
<accession>L8GJ90</accession>
<dbReference type="AlphaFoldDB" id="L8GJ90"/>
<sequence>MFAPSHFHSHYFDDGCSTDEFIDAEVKVDLQHVEFKGLRLSSLPPPLHHHHLGSDPMSIVDPMLEEDGDQMLEDADLADYAYATGFGGGLVGATNNIEVLPNEVFVLIFSYLDSRELLTVASTCHRWRHLAEEETLWKQEVVRGCRSHSKAHALLKHYTPLLAASSKEADRERATGQSRWKSVWLAQKKTKGNWRKAAFRRRLLPKQHTAAVFCLAFDDEHIVTGSSDHTVQVWDINSGAPLRSLTGHQYAVWNIKLVGSTAISASYDGTLRLWDVKTGRNLNTLRGHASAIWGLDAMGNKVVSSSTDTFIRLWDMETGECERRVAANQDTIWCSQFLDQNTVITGGADIRIWDLRVNTGNEGECTPVSQFSGHKDAIRCLQADSNYVVSGSYDSTAGVWDRIAGKRLWELSGHTDSITTLQYDTSGMLITSSFDQSFRVWDIKDGTQMTMWGKADEEQGKFEVQRVDHNETAESVEDKGGKVYTLRFDDHRLITGREDCRLRIDDFSARSLY</sequence>
<evidence type="ECO:0000256" key="2">
    <source>
        <dbReference type="ARBA" id="ARBA00022737"/>
    </source>
</evidence>
<dbReference type="SMART" id="SM00256">
    <property type="entry name" value="FBOX"/>
    <property type="match status" value="1"/>
</dbReference>
<dbReference type="PROSITE" id="PS50294">
    <property type="entry name" value="WD_REPEATS_REGION"/>
    <property type="match status" value="5"/>
</dbReference>
<dbReference type="GO" id="GO:1990234">
    <property type="term" value="C:transferase complex"/>
    <property type="evidence" value="ECO:0007669"/>
    <property type="project" value="UniProtKB-ARBA"/>
</dbReference>
<feature type="repeat" description="WD" evidence="3">
    <location>
        <begin position="411"/>
        <end position="451"/>
    </location>
</feature>
<dbReference type="InterPro" id="IPR019775">
    <property type="entry name" value="WD40_repeat_CS"/>
</dbReference>
<dbReference type="PROSITE" id="PS50082">
    <property type="entry name" value="WD_REPEATS_2"/>
    <property type="match status" value="5"/>
</dbReference>
<dbReference type="Gene3D" id="1.20.1280.50">
    <property type="match status" value="1"/>
</dbReference>
<dbReference type="EMBL" id="KB008121">
    <property type="protein sequence ID" value="ELR12256.1"/>
    <property type="molecule type" value="Genomic_DNA"/>
</dbReference>
<organism evidence="5 6">
    <name type="scientific">Acanthamoeba castellanii (strain ATCC 30010 / Neff)</name>
    <dbReference type="NCBI Taxonomy" id="1257118"/>
    <lineage>
        <taxon>Eukaryota</taxon>
        <taxon>Amoebozoa</taxon>
        <taxon>Discosea</taxon>
        <taxon>Longamoebia</taxon>
        <taxon>Centramoebida</taxon>
        <taxon>Acanthamoebidae</taxon>
        <taxon>Acanthamoeba</taxon>
    </lineage>
</organism>
<dbReference type="PANTHER" id="PTHR22847">
    <property type="entry name" value="WD40 REPEAT PROTEIN"/>
    <property type="match status" value="1"/>
</dbReference>
<evidence type="ECO:0000256" key="1">
    <source>
        <dbReference type="ARBA" id="ARBA00022574"/>
    </source>
</evidence>
<dbReference type="RefSeq" id="XP_004334269.1">
    <property type="nucleotide sequence ID" value="XM_004334221.1"/>
</dbReference>
<evidence type="ECO:0000313" key="5">
    <source>
        <dbReference type="EMBL" id="ELR12256.1"/>
    </source>
</evidence>
<dbReference type="InterPro" id="IPR001680">
    <property type="entry name" value="WD40_rpt"/>
</dbReference>
<dbReference type="CDD" id="cd09917">
    <property type="entry name" value="F-box_SF"/>
    <property type="match status" value="1"/>
</dbReference>
<dbReference type="PRINTS" id="PR00320">
    <property type="entry name" value="GPROTEINBRPT"/>
</dbReference>
<dbReference type="Gene3D" id="2.130.10.10">
    <property type="entry name" value="YVTN repeat-like/Quinoprotein amine dehydrogenase"/>
    <property type="match status" value="2"/>
</dbReference>
<dbReference type="InterPro" id="IPR020472">
    <property type="entry name" value="WD40_PAC1"/>
</dbReference>
<feature type="repeat" description="WD" evidence="3">
    <location>
        <begin position="285"/>
        <end position="324"/>
    </location>
</feature>
<dbReference type="OrthoDB" id="19711at2759"/>
<dbReference type="PROSITE" id="PS50181">
    <property type="entry name" value="FBOX"/>
    <property type="match status" value="1"/>
</dbReference>
<feature type="repeat" description="WD" evidence="3">
    <location>
        <begin position="245"/>
        <end position="284"/>
    </location>
</feature>
<proteinExistence type="predicted"/>
<evidence type="ECO:0000259" key="4">
    <source>
        <dbReference type="PROSITE" id="PS50181"/>
    </source>
</evidence>
<keyword evidence="6" id="KW-1185">Reference proteome</keyword>
<feature type="domain" description="F-box" evidence="4">
    <location>
        <begin position="94"/>
        <end position="140"/>
    </location>
</feature>
<dbReference type="STRING" id="1257118.L8GJ90"/>
<dbReference type="InterPro" id="IPR001810">
    <property type="entry name" value="F-box_dom"/>
</dbReference>
<dbReference type="GeneID" id="14912749"/>
<dbReference type="Proteomes" id="UP000011083">
    <property type="component" value="Unassembled WGS sequence"/>
</dbReference>
<gene>
    <name evidence="5" type="ORF">ACA1_002770</name>
</gene>
<dbReference type="KEGG" id="acan:ACA1_002770"/>
<dbReference type="InterPro" id="IPR036047">
    <property type="entry name" value="F-box-like_dom_sf"/>
</dbReference>
<keyword evidence="1 3" id="KW-0853">WD repeat</keyword>
<reference evidence="5 6" key="1">
    <citation type="journal article" date="2013" name="Genome Biol.">
        <title>Genome of Acanthamoeba castellanii highlights extensive lateral gene transfer and early evolution of tyrosine kinase signaling.</title>
        <authorList>
            <person name="Clarke M."/>
            <person name="Lohan A.J."/>
            <person name="Liu B."/>
            <person name="Lagkouvardos I."/>
            <person name="Roy S."/>
            <person name="Zafar N."/>
            <person name="Bertelli C."/>
            <person name="Schilde C."/>
            <person name="Kianianmomeni A."/>
            <person name="Burglin T.R."/>
            <person name="Frech C."/>
            <person name="Turcotte B."/>
            <person name="Kopec K.O."/>
            <person name="Synnott J.M."/>
            <person name="Choo C."/>
            <person name="Paponov I."/>
            <person name="Finkler A."/>
            <person name="Soon Heng Tan C."/>
            <person name="Hutchins A.P."/>
            <person name="Weinmeier T."/>
            <person name="Rattei T."/>
            <person name="Chu J.S."/>
            <person name="Gimenez G."/>
            <person name="Irimia M."/>
            <person name="Rigden D.J."/>
            <person name="Fitzpatrick D.A."/>
            <person name="Lorenzo-Morales J."/>
            <person name="Bateman A."/>
            <person name="Chiu C.H."/>
            <person name="Tang P."/>
            <person name="Hegemann P."/>
            <person name="Fromm H."/>
            <person name="Raoult D."/>
            <person name="Greub G."/>
            <person name="Miranda-Saavedra D."/>
            <person name="Chen N."/>
            <person name="Nash P."/>
            <person name="Ginger M.L."/>
            <person name="Horn M."/>
            <person name="Schaap P."/>
            <person name="Caler L."/>
            <person name="Loftus B."/>
        </authorList>
    </citation>
    <scope>NUCLEOTIDE SEQUENCE [LARGE SCALE GENOMIC DNA]</scope>
    <source>
        <strain evidence="5 6">Neff</strain>
    </source>
</reference>
<dbReference type="SUPFAM" id="SSF81383">
    <property type="entry name" value="F-box domain"/>
    <property type="match status" value="1"/>
</dbReference>
<keyword evidence="2" id="KW-0677">Repeat</keyword>